<sequence>MSVGVSAECMMSGDSAAGGGRVITAVIALYAFVLQIFLATLMPLPAAGHADPICSGLMDGEFAARQPDGSSHVGHKLCCTSAVATVLADQPVLASSAIVWPAPSVIHLVWRDVAYLGARGPPGSLPHPRGPPAA</sequence>
<reference evidence="2" key="1">
    <citation type="submission" date="2019-12" db="EMBL/GenBank/DDBJ databases">
        <authorList>
            <person name="Cremers G."/>
        </authorList>
    </citation>
    <scope>NUCLEOTIDE SEQUENCE</scope>
    <source>
        <strain evidence="2">Mbul1</strain>
    </source>
</reference>
<keyword evidence="1" id="KW-1133">Transmembrane helix</keyword>
<evidence type="ECO:0000313" key="2">
    <source>
        <dbReference type="EMBL" id="CAA2103597.1"/>
    </source>
</evidence>
<organism evidence="2">
    <name type="scientific">Methylobacterium bullatum</name>
    <dbReference type="NCBI Taxonomy" id="570505"/>
    <lineage>
        <taxon>Bacteria</taxon>
        <taxon>Pseudomonadati</taxon>
        <taxon>Pseudomonadota</taxon>
        <taxon>Alphaproteobacteria</taxon>
        <taxon>Hyphomicrobiales</taxon>
        <taxon>Methylobacteriaceae</taxon>
        <taxon>Methylobacterium</taxon>
    </lineage>
</organism>
<evidence type="ECO:0008006" key="3">
    <source>
        <dbReference type="Google" id="ProtNLM"/>
    </source>
</evidence>
<feature type="transmembrane region" description="Helical" evidence="1">
    <location>
        <begin position="20"/>
        <end position="41"/>
    </location>
</feature>
<dbReference type="AlphaFoldDB" id="A0A679JCE8"/>
<proteinExistence type="predicted"/>
<keyword evidence="1" id="KW-0472">Membrane</keyword>
<keyword evidence="1" id="KW-0812">Transmembrane</keyword>
<protein>
    <recommendedName>
        <fullName evidence="3">DUF2946 domain-containing protein</fullName>
    </recommendedName>
</protein>
<evidence type="ECO:0000256" key="1">
    <source>
        <dbReference type="SAM" id="Phobius"/>
    </source>
</evidence>
<dbReference type="EMBL" id="LR743504">
    <property type="protein sequence ID" value="CAA2103597.1"/>
    <property type="molecule type" value="Genomic_DNA"/>
</dbReference>
<gene>
    <name evidence="2" type="ORF">MBUL_02276</name>
</gene>
<name>A0A679JCE8_9HYPH</name>
<accession>A0A679JCE8</accession>